<protein>
    <recommendedName>
        <fullName evidence="2">H15 domain-containing protein</fullName>
    </recommendedName>
</protein>
<feature type="domain" description="H15" evidence="2">
    <location>
        <begin position="71"/>
        <end position="144"/>
    </location>
</feature>
<dbReference type="GO" id="GO:0006334">
    <property type="term" value="P:nucleosome assembly"/>
    <property type="evidence" value="ECO:0007669"/>
    <property type="project" value="InterPro"/>
</dbReference>
<dbReference type="InterPro" id="IPR005818">
    <property type="entry name" value="Histone_H1/H5_H15"/>
</dbReference>
<dbReference type="SMART" id="SM00526">
    <property type="entry name" value="H15"/>
    <property type="match status" value="1"/>
</dbReference>
<accession>A0A8C5SGF1</accession>
<dbReference type="GO" id="GO:0000786">
    <property type="term" value="C:nucleosome"/>
    <property type="evidence" value="ECO:0007669"/>
    <property type="project" value="InterPro"/>
</dbReference>
<keyword evidence="4" id="KW-1185">Reference proteome</keyword>
<dbReference type="SUPFAM" id="SSF46785">
    <property type="entry name" value="Winged helix' DNA-binding domain"/>
    <property type="match status" value="1"/>
</dbReference>
<reference evidence="3" key="1">
    <citation type="submission" date="2025-08" db="UniProtKB">
        <authorList>
            <consortium name="Ensembl"/>
        </authorList>
    </citation>
    <scope>IDENTIFICATION</scope>
</reference>
<evidence type="ECO:0000313" key="4">
    <source>
        <dbReference type="Proteomes" id="UP000694406"/>
    </source>
</evidence>
<sequence>MMEAFNLAPKLRCLLLLLKEYRTDGTSPTAADAQDPLLDDGKDNSKKTANLPSLRSGRQLNPSRAEVPKRPTSSISLLIYNALANSQKKSGISMQALKKIVTNMGYDMTKKKHYFLRALKNMVAKGQIWQIKGTGATGSFKINPDIGKKNPPKSKGKGPKTKHSVKNKKRSAMSKNGQEDGKKQAKADVKKTGKKGTASSVQAAQSQVQV</sequence>
<feature type="compositionally biased region" description="Low complexity" evidence="1">
    <location>
        <begin position="198"/>
        <end position="210"/>
    </location>
</feature>
<proteinExistence type="predicted"/>
<dbReference type="Pfam" id="PF00538">
    <property type="entry name" value="Linker_histone"/>
    <property type="match status" value="1"/>
</dbReference>
<feature type="compositionally biased region" description="Polar residues" evidence="1">
    <location>
        <begin position="47"/>
        <end position="62"/>
    </location>
</feature>
<evidence type="ECO:0000313" key="3">
    <source>
        <dbReference type="Ensembl" id="ENSLLTP00000016169.1"/>
    </source>
</evidence>
<dbReference type="Ensembl" id="ENSLLTT00000016785.1">
    <property type="protein sequence ID" value="ENSLLTP00000016169.1"/>
    <property type="gene ID" value="ENSLLTG00000012366.1"/>
</dbReference>
<feature type="compositionally biased region" description="Basic and acidic residues" evidence="1">
    <location>
        <begin position="177"/>
        <end position="191"/>
    </location>
</feature>
<dbReference type="PROSITE" id="PS51504">
    <property type="entry name" value="H15"/>
    <property type="match status" value="1"/>
</dbReference>
<dbReference type="GO" id="GO:0003677">
    <property type="term" value="F:DNA binding"/>
    <property type="evidence" value="ECO:0007669"/>
    <property type="project" value="InterPro"/>
</dbReference>
<dbReference type="Proteomes" id="UP000694406">
    <property type="component" value="Unplaced"/>
</dbReference>
<evidence type="ECO:0000256" key="1">
    <source>
        <dbReference type="SAM" id="MobiDB-lite"/>
    </source>
</evidence>
<dbReference type="CDD" id="cd00073">
    <property type="entry name" value="H15"/>
    <property type="match status" value="1"/>
</dbReference>
<feature type="region of interest" description="Disordered" evidence="1">
    <location>
        <begin position="139"/>
        <end position="210"/>
    </location>
</feature>
<organism evidence="3 4">
    <name type="scientific">Laticauda laticaudata</name>
    <name type="common">Blue-ringed sea krait</name>
    <name type="synonym">Blue-lipped sea krait</name>
    <dbReference type="NCBI Taxonomy" id="8630"/>
    <lineage>
        <taxon>Eukaryota</taxon>
        <taxon>Metazoa</taxon>
        <taxon>Chordata</taxon>
        <taxon>Craniata</taxon>
        <taxon>Vertebrata</taxon>
        <taxon>Euteleostomi</taxon>
        <taxon>Lepidosauria</taxon>
        <taxon>Squamata</taxon>
        <taxon>Bifurcata</taxon>
        <taxon>Unidentata</taxon>
        <taxon>Episquamata</taxon>
        <taxon>Toxicofera</taxon>
        <taxon>Serpentes</taxon>
        <taxon>Colubroidea</taxon>
        <taxon>Elapidae</taxon>
        <taxon>Laticaudinae</taxon>
        <taxon>Laticauda</taxon>
    </lineage>
</organism>
<dbReference type="InterPro" id="IPR036390">
    <property type="entry name" value="WH_DNA-bd_sf"/>
</dbReference>
<dbReference type="GeneTree" id="ENSGT00730000113862"/>
<name>A0A8C5SGF1_LATLA</name>
<feature type="compositionally biased region" description="Basic residues" evidence="1">
    <location>
        <begin position="150"/>
        <end position="172"/>
    </location>
</feature>
<reference evidence="3" key="2">
    <citation type="submission" date="2025-09" db="UniProtKB">
        <authorList>
            <consortium name="Ensembl"/>
        </authorList>
    </citation>
    <scope>IDENTIFICATION</scope>
</reference>
<dbReference type="InterPro" id="IPR036388">
    <property type="entry name" value="WH-like_DNA-bd_sf"/>
</dbReference>
<dbReference type="Gene3D" id="1.10.10.10">
    <property type="entry name" value="Winged helix-like DNA-binding domain superfamily/Winged helix DNA-binding domain"/>
    <property type="match status" value="1"/>
</dbReference>
<dbReference type="AlphaFoldDB" id="A0A8C5SGF1"/>
<evidence type="ECO:0000259" key="2">
    <source>
        <dbReference type="PROSITE" id="PS51504"/>
    </source>
</evidence>
<feature type="region of interest" description="Disordered" evidence="1">
    <location>
        <begin position="25"/>
        <end position="71"/>
    </location>
</feature>